<dbReference type="PANTHER" id="PTHR11070:SF64">
    <property type="entry name" value="ATP-DEPENDENT DNA HELICASE REP"/>
    <property type="match status" value="1"/>
</dbReference>
<proteinExistence type="inferred from homology"/>
<comment type="catalytic activity">
    <reaction evidence="9 11">
        <text>Couples ATP hydrolysis with the unwinding of duplex DNA by translocating in the 3'-5' direction.</text>
        <dbReference type="EC" id="5.6.2.4"/>
    </reaction>
</comment>
<evidence type="ECO:0000256" key="9">
    <source>
        <dbReference type="ARBA" id="ARBA00034617"/>
    </source>
</evidence>
<dbReference type="Gene3D" id="1.10.486.10">
    <property type="entry name" value="PCRA, domain 4"/>
    <property type="match status" value="1"/>
</dbReference>
<evidence type="ECO:0000256" key="12">
    <source>
        <dbReference type="PROSITE-ProRule" id="PRU00560"/>
    </source>
</evidence>
<dbReference type="EMBL" id="BJUT01000002">
    <property type="protein sequence ID" value="GEK75139.1"/>
    <property type="molecule type" value="Genomic_DNA"/>
</dbReference>
<feature type="domain" description="UvrD-like helicase ATP-binding" evidence="13">
    <location>
        <begin position="4"/>
        <end position="283"/>
    </location>
</feature>
<evidence type="ECO:0000313" key="16">
    <source>
        <dbReference type="Proteomes" id="UP000321189"/>
    </source>
</evidence>
<dbReference type="InterPro" id="IPR027417">
    <property type="entry name" value="P-loop_NTPase"/>
</dbReference>
<dbReference type="EC" id="5.6.2.4" evidence="11"/>
<dbReference type="Pfam" id="PF00580">
    <property type="entry name" value="UvrD-helicase"/>
    <property type="match status" value="1"/>
</dbReference>
<organism evidence="15 16">
    <name type="scientific">Pseudoalteromonas atlantica</name>
    <name type="common">Alteromonas atlantica</name>
    <dbReference type="NCBI Taxonomy" id="288"/>
    <lineage>
        <taxon>Bacteria</taxon>
        <taxon>Pseudomonadati</taxon>
        <taxon>Pseudomonadota</taxon>
        <taxon>Gammaproteobacteria</taxon>
        <taxon>Alteromonadales</taxon>
        <taxon>Pseudoalteromonadaceae</taxon>
        <taxon>Pseudoalteromonas</taxon>
    </lineage>
</organism>
<dbReference type="InterPro" id="IPR005752">
    <property type="entry name" value="Helicase_Rep"/>
</dbReference>
<evidence type="ECO:0000259" key="13">
    <source>
        <dbReference type="PROSITE" id="PS51198"/>
    </source>
</evidence>
<dbReference type="PANTHER" id="PTHR11070">
    <property type="entry name" value="UVRD / RECB / PCRA DNA HELICASE FAMILY MEMBER"/>
    <property type="match status" value="1"/>
</dbReference>
<keyword evidence="6 11" id="KW-0067">ATP-binding</keyword>
<keyword evidence="7 11" id="KW-0238">DNA-binding</keyword>
<comment type="subunit">
    <text evidence="11">Homodimer.</text>
</comment>
<gene>
    <name evidence="11 15" type="primary">rep</name>
    <name evidence="15" type="ORF">PAT01_04430</name>
</gene>
<reference evidence="15 16" key="1">
    <citation type="submission" date="2019-07" db="EMBL/GenBank/DDBJ databases">
        <title>Whole genome shotgun sequence of Pseudoalteromonas atlantica NBRC 103033.</title>
        <authorList>
            <person name="Hosoyama A."/>
            <person name="Uohara A."/>
            <person name="Ohji S."/>
            <person name="Ichikawa N."/>
        </authorList>
    </citation>
    <scope>NUCLEOTIDE SEQUENCE [LARGE SCALE GENOMIC DNA]</scope>
    <source>
        <strain evidence="15 16">NBRC 103033</strain>
    </source>
</reference>
<evidence type="ECO:0000256" key="2">
    <source>
        <dbReference type="ARBA" id="ARBA00022705"/>
    </source>
</evidence>
<evidence type="ECO:0000256" key="6">
    <source>
        <dbReference type="ARBA" id="ARBA00022840"/>
    </source>
</evidence>
<evidence type="ECO:0000256" key="3">
    <source>
        <dbReference type="ARBA" id="ARBA00022741"/>
    </source>
</evidence>
<dbReference type="CDD" id="cd18807">
    <property type="entry name" value="SF1_C_UvrD"/>
    <property type="match status" value="1"/>
</dbReference>
<evidence type="ECO:0000256" key="10">
    <source>
        <dbReference type="ARBA" id="ARBA00048988"/>
    </source>
</evidence>
<comment type="caution">
    <text evidence="15">The sequence shown here is derived from an EMBL/GenBank/DDBJ whole genome shotgun (WGS) entry which is preliminary data.</text>
</comment>
<evidence type="ECO:0000256" key="5">
    <source>
        <dbReference type="ARBA" id="ARBA00022806"/>
    </source>
</evidence>
<dbReference type="SUPFAM" id="SSF52540">
    <property type="entry name" value="P-loop containing nucleoside triphosphate hydrolases"/>
    <property type="match status" value="1"/>
</dbReference>
<feature type="binding site" evidence="11">
    <location>
        <position position="281"/>
    </location>
    <ligand>
        <name>ATP</name>
        <dbReference type="ChEBI" id="CHEBI:30616"/>
    </ligand>
</feature>
<dbReference type="NCBIfam" id="TIGR01074">
    <property type="entry name" value="rep"/>
    <property type="match status" value="1"/>
</dbReference>
<feature type="binding site" evidence="12">
    <location>
        <begin position="25"/>
        <end position="32"/>
    </location>
    <ligand>
        <name>ATP</name>
        <dbReference type="ChEBI" id="CHEBI:30616"/>
    </ligand>
</feature>
<feature type="domain" description="UvrD-like helicase C-terminal" evidence="14">
    <location>
        <begin position="284"/>
        <end position="566"/>
    </location>
</feature>
<evidence type="ECO:0000313" key="15">
    <source>
        <dbReference type="EMBL" id="GEK75139.1"/>
    </source>
</evidence>
<keyword evidence="2 11" id="KW-0235">DNA replication</keyword>
<keyword evidence="16" id="KW-1185">Reference proteome</keyword>
<dbReference type="Gene3D" id="1.10.10.160">
    <property type="match status" value="1"/>
</dbReference>
<dbReference type="Proteomes" id="UP000321189">
    <property type="component" value="Unassembled WGS sequence"/>
</dbReference>
<dbReference type="Gene3D" id="3.40.50.300">
    <property type="entry name" value="P-loop containing nucleotide triphosphate hydrolases"/>
    <property type="match status" value="2"/>
</dbReference>
<keyword evidence="3 11" id="KW-0547">Nucleotide-binding</keyword>
<dbReference type="InterPro" id="IPR013986">
    <property type="entry name" value="DExx_box_DNA_helicase_dom_sf"/>
</dbReference>
<evidence type="ECO:0000256" key="8">
    <source>
        <dbReference type="ARBA" id="ARBA00023235"/>
    </source>
</evidence>
<keyword evidence="5 11" id="KW-0347">Helicase</keyword>
<dbReference type="InterPro" id="IPR014016">
    <property type="entry name" value="UvrD-like_ATP-bd"/>
</dbReference>
<keyword evidence="8 11" id="KW-0413">Isomerase</keyword>
<evidence type="ECO:0000256" key="4">
    <source>
        <dbReference type="ARBA" id="ARBA00022801"/>
    </source>
</evidence>
<evidence type="ECO:0000256" key="1">
    <source>
        <dbReference type="ARBA" id="ARBA00009922"/>
    </source>
</evidence>
<protein>
    <recommendedName>
        <fullName evidence="11">ATP-dependent DNA helicase Rep</fullName>
        <ecNumber evidence="11">5.6.2.4</ecNumber>
    </recommendedName>
    <alternativeName>
        <fullName evidence="11">DNA 3'-5' helicase Rep</fullName>
    </alternativeName>
</protein>
<comment type="catalytic activity">
    <reaction evidence="10 11">
        <text>ATP + H2O = ADP + phosphate + H(+)</text>
        <dbReference type="Rhea" id="RHEA:13065"/>
        <dbReference type="ChEBI" id="CHEBI:15377"/>
        <dbReference type="ChEBI" id="CHEBI:15378"/>
        <dbReference type="ChEBI" id="CHEBI:30616"/>
        <dbReference type="ChEBI" id="CHEBI:43474"/>
        <dbReference type="ChEBI" id="CHEBI:456216"/>
        <dbReference type="EC" id="5.6.2.4"/>
    </reaction>
</comment>
<dbReference type="PROSITE" id="PS51217">
    <property type="entry name" value="UVRD_HELICASE_CTER"/>
    <property type="match status" value="1"/>
</dbReference>
<evidence type="ECO:0000259" key="14">
    <source>
        <dbReference type="PROSITE" id="PS51217"/>
    </source>
</evidence>
<dbReference type="PROSITE" id="PS51198">
    <property type="entry name" value="UVRD_HELICASE_ATP_BIND"/>
    <property type="match status" value="1"/>
</dbReference>
<sequence length="675" mass="77411">MVVMKLNPKQDEAVKYISGPCLVLAGAGSGKTRVITNKIAYLVQKCEYKARNIAAVTFTNKAAKEMRERVLQTLNKQEAKGLWVSTFHTLGLEIIKKELKTLGFKEGFSLFDDQDTNQLLGDLTEDELKKDKDLLNLLKMQIGSWKNELILPEQAIREARDAQKALFAQLYARYQNQLRAYNALDFDDLIMIPTLLLSSNATSRERWQQRFRYLLVDEYQDTNTSQYQLVKLLVGERARFTVVGDDDQSIYSWRGARPQNLVLLSKDYPGLRLIKLEQNYRSAQRILKAANILIANNPHDIEKKLFSELGYGEPIKVIGCRDEEHECERVVAEIISHKFMKRTSYKDYAILYRGNHQARGFEKSLMSNRIPYKISGGMSFFSRSEIKDIMAYLRLLVNQDDDNAFLRIVNTPRREIGTVTLEKLGTLANEKHQSLFATCFDNDLGYRLKGRGLNALSGFARWVVELSDNAVRSDTLEAVKDLVRNINYEAYLYESSPSAKAAEMRMKNVSELYRWITDMLTGDADNEPMTLPEVVSKLTLRDMLERNEEEDESDAVQLLTLHASKGLEYPYVFMVGMEEGLLPHQVSIDEENVDEERRLAYVGITRAQQELTLTYAKIRRQFGETSQTELSRFVQELPQDDLAFENKKAPSSQAERMEKGQARVANLRAMLKKPS</sequence>
<name>A0ABQ0UDP6_PSEAF</name>
<dbReference type="HAMAP" id="MF_01920">
    <property type="entry name" value="Helicase_Rep"/>
    <property type="match status" value="1"/>
</dbReference>
<comment type="function">
    <text evidence="11">Rep helicase is a single-stranded DNA-dependent ATPase involved in DNA replication; it can initiate unwinding at a nick in the DNA. It binds to the single-stranded DNA and acts in a progressive fashion along the DNA in the 3' to 5' direction.</text>
</comment>
<dbReference type="InterPro" id="IPR014017">
    <property type="entry name" value="DNA_helicase_UvrD-like_C"/>
</dbReference>
<accession>A0ABQ0UDP6</accession>
<dbReference type="InterPro" id="IPR000212">
    <property type="entry name" value="DNA_helicase_UvrD/REP"/>
</dbReference>
<keyword evidence="4 11" id="KW-0378">Hydrolase</keyword>
<evidence type="ECO:0000256" key="11">
    <source>
        <dbReference type="HAMAP-Rule" id="MF_01920"/>
    </source>
</evidence>
<comment type="similarity">
    <text evidence="1 11">Belongs to the helicase family. UvrD subfamily.</text>
</comment>
<dbReference type="Pfam" id="PF13361">
    <property type="entry name" value="UvrD_C"/>
    <property type="match status" value="1"/>
</dbReference>
<dbReference type="CDD" id="cd17932">
    <property type="entry name" value="DEXQc_UvrD"/>
    <property type="match status" value="1"/>
</dbReference>
<dbReference type="GO" id="GO:0004386">
    <property type="term" value="F:helicase activity"/>
    <property type="evidence" value="ECO:0007669"/>
    <property type="project" value="UniProtKB-KW"/>
</dbReference>
<evidence type="ECO:0000256" key="7">
    <source>
        <dbReference type="ARBA" id="ARBA00023125"/>
    </source>
</evidence>